<dbReference type="Proteomes" id="UP000078003">
    <property type="component" value="Unassembled WGS sequence"/>
</dbReference>
<dbReference type="EMBL" id="LXSF01000005">
    <property type="protein sequence ID" value="OAM16562.1"/>
    <property type="molecule type" value="Genomic_DNA"/>
</dbReference>
<organism evidence="4 6">
    <name type="scientific">Eikenella corrodens</name>
    <dbReference type="NCBI Taxonomy" id="539"/>
    <lineage>
        <taxon>Bacteria</taxon>
        <taxon>Pseudomonadati</taxon>
        <taxon>Pseudomonadota</taxon>
        <taxon>Betaproteobacteria</taxon>
        <taxon>Neisseriales</taxon>
        <taxon>Neisseriaceae</taxon>
        <taxon>Eikenella</taxon>
    </lineage>
</organism>
<evidence type="ECO:0000259" key="3">
    <source>
        <dbReference type="PROSITE" id="PS51352"/>
    </source>
</evidence>
<dbReference type="EMBL" id="LT906482">
    <property type="protein sequence ID" value="SNW09791.1"/>
    <property type="molecule type" value="Genomic_DNA"/>
</dbReference>
<dbReference type="InterPro" id="IPR023205">
    <property type="entry name" value="DsbA/DsbL"/>
</dbReference>
<dbReference type="SUPFAM" id="SSF52833">
    <property type="entry name" value="Thioredoxin-like"/>
    <property type="match status" value="1"/>
</dbReference>
<evidence type="ECO:0000256" key="2">
    <source>
        <dbReference type="SAM" id="SignalP"/>
    </source>
</evidence>
<reference evidence="6" key="1">
    <citation type="submission" date="2016-05" db="EMBL/GenBank/DDBJ databases">
        <title>Draft genome of Corynebacterium afermentans subsp. afermentans LCDC 88199T.</title>
        <authorList>
            <person name="Bernier A.-M."/>
            <person name="Bernard K."/>
        </authorList>
    </citation>
    <scope>NUCLEOTIDE SEQUENCE [LARGE SCALE GENOMIC DNA]</scope>
    <source>
        <strain evidence="6">NML01-0328</strain>
    </source>
</reference>
<dbReference type="PANTHER" id="PTHR35891:SF3">
    <property type="entry name" value="THIOL:DISULFIDE INTERCHANGE PROTEIN DSBL"/>
    <property type="match status" value="1"/>
</dbReference>
<dbReference type="InterPro" id="IPR036249">
    <property type="entry name" value="Thioredoxin-like_sf"/>
</dbReference>
<dbReference type="RefSeq" id="WP_003822131.1">
    <property type="nucleotide sequence ID" value="NZ_CP082861.1"/>
</dbReference>
<dbReference type="GeneID" id="60770535"/>
<sequence>MKLKALLLSALTVFAVTAAQAKAVEGTDYIVRSNVIKPVQPNKIEVTEFFGYFCIHCQHLEPTIEQQSKRFASDTVLRQEHVVWQPAHQTLARLAAAVKSTGLSRQANQAIFKALADGVVTDEAGLKAWIQQQPYGSRLLAAYNSPQAAAAAQTMQQNTVTYNITKTPVIVVGGKYELTNSQNMAVMQELIEKVRAERGMPAPAPRTVVRSRGAAIAGQANR</sequence>
<keyword evidence="1 2" id="KW-0732">Signal</keyword>
<dbReference type="KEGG" id="ecor:SAMEA4412678_1634"/>
<proteinExistence type="predicted"/>
<dbReference type="PROSITE" id="PS51352">
    <property type="entry name" value="THIOREDOXIN_2"/>
    <property type="match status" value="1"/>
</dbReference>
<dbReference type="Proteomes" id="UP000215465">
    <property type="component" value="Chromosome 1"/>
</dbReference>
<accession>A0A1A9RFA9</accession>
<evidence type="ECO:0000313" key="5">
    <source>
        <dbReference type="EMBL" id="SNW09791.1"/>
    </source>
</evidence>
<name>A0A1A9RFA9_EIKCO</name>
<evidence type="ECO:0000256" key="1">
    <source>
        <dbReference type="ARBA" id="ARBA00022729"/>
    </source>
</evidence>
<protein>
    <submittedName>
        <fullName evidence="4">Disulfide bond formation protein DsbA</fullName>
    </submittedName>
    <submittedName>
        <fullName evidence="5">Thiol:disulfide interchange protein DsbA</fullName>
    </submittedName>
</protein>
<evidence type="ECO:0000313" key="4">
    <source>
        <dbReference type="EMBL" id="OAM16562.1"/>
    </source>
</evidence>
<feature type="domain" description="Thioredoxin" evidence="3">
    <location>
        <begin position="5"/>
        <end position="196"/>
    </location>
</feature>
<feature type="signal peptide" evidence="2">
    <location>
        <begin position="1"/>
        <end position="21"/>
    </location>
</feature>
<dbReference type="InterPro" id="IPR050824">
    <property type="entry name" value="Thiol_disulfide_DsbA"/>
</dbReference>
<dbReference type="AlphaFoldDB" id="A0A1A9RFA9"/>
<reference evidence="5 7" key="3">
    <citation type="submission" date="2017-06" db="EMBL/GenBank/DDBJ databases">
        <authorList>
            <consortium name="Pathogen Informatics"/>
        </authorList>
    </citation>
    <scope>NUCLEOTIDE SEQUENCE [LARGE SCALE GENOMIC DNA]</scope>
    <source>
        <strain evidence="5 7">NCTC10596</strain>
    </source>
</reference>
<evidence type="ECO:0000313" key="6">
    <source>
        <dbReference type="Proteomes" id="UP000078003"/>
    </source>
</evidence>
<dbReference type="Gene3D" id="3.40.30.10">
    <property type="entry name" value="Glutaredoxin"/>
    <property type="match status" value="1"/>
</dbReference>
<feature type="chain" id="PRO_5033265333" evidence="2">
    <location>
        <begin position="22"/>
        <end position="222"/>
    </location>
</feature>
<gene>
    <name evidence="5" type="primary">dsbA</name>
    <name evidence="4" type="ORF">A7P85_06025</name>
    <name evidence="5" type="ORF">SAMEA4412678_01634</name>
</gene>
<reference evidence="4" key="2">
    <citation type="submission" date="2016-05" db="EMBL/GenBank/DDBJ databases">
        <authorList>
            <person name="Lavstsen T."/>
            <person name="Jespersen J.S."/>
        </authorList>
    </citation>
    <scope>NUCLEOTIDE SEQUENCE</scope>
    <source>
        <strain evidence="4">NML01-0328</strain>
    </source>
</reference>
<dbReference type="PANTHER" id="PTHR35891">
    <property type="entry name" value="THIOL:DISULFIDE INTERCHANGE PROTEIN DSBA"/>
    <property type="match status" value="1"/>
</dbReference>
<dbReference type="InterPro" id="IPR013766">
    <property type="entry name" value="Thioredoxin_domain"/>
</dbReference>
<evidence type="ECO:0000313" key="7">
    <source>
        <dbReference type="Proteomes" id="UP000215465"/>
    </source>
</evidence>
<dbReference type="CDD" id="cd03019">
    <property type="entry name" value="DsbA_DsbA"/>
    <property type="match status" value="1"/>
</dbReference>